<proteinExistence type="predicted"/>
<dbReference type="PANTHER" id="PTHR45689">
    <property type="entry name" value="I[[H]] CHANNEL, ISOFORM E"/>
    <property type="match status" value="1"/>
</dbReference>
<dbReference type="PROSITE" id="PS50042">
    <property type="entry name" value="CNMP_BINDING_3"/>
    <property type="match status" value="1"/>
</dbReference>
<feature type="transmembrane region" description="Helical" evidence="1">
    <location>
        <begin position="373"/>
        <end position="391"/>
    </location>
</feature>
<dbReference type="SMART" id="SM00100">
    <property type="entry name" value="cNMP"/>
    <property type="match status" value="1"/>
</dbReference>
<dbReference type="EMBL" id="CAJJDP010000020">
    <property type="protein sequence ID" value="CAD8148067.1"/>
    <property type="molecule type" value="Genomic_DNA"/>
</dbReference>
<dbReference type="Pfam" id="PF07885">
    <property type="entry name" value="Ion_trans_2"/>
    <property type="match status" value="1"/>
</dbReference>
<keyword evidence="1" id="KW-1133">Transmembrane helix</keyword>
<keyword evidence="4" id="KW-1185">Reference proteome</keyword>
<sequence length="872" mass="102882">MNTNRTDHCLLQDGYFGPCVLIDSANINNYKKNSPSKNSITSDISQKEIESNNISQNVEILPTNLQILKAKQNFRNKGNSNQQSQSNFIKGSKRQLLEPKIQKLEGPSFMRTLVKNNIINKFKNNLFSSAYVLPNQMKYILENESYIQEQKKKTKENQTKIEINKENGYASKVSELSMLLMPGKNLTILWDFMSLFVLFLRLFFCTMIASFGQQDKFFKGIEFFFNIYLIFESVLTIYRPIILQGEIVSENQQIWILYSKNQLIEDLTSFIIWFLIYFDFNEILVLNEILAISQIILTVRQILRKYNIQIEQLYLKGFNSHFLDLISLIIIICFFAHFTACLWHYIGYITMNQGSWLTYAQITNENIWVQYNYSYYWATMTMVTVGYGDITPKNQVEVTFASIVMISSTCMFAYSMNSIGVIVKNIYDEQTKFKRTLILMSKFMSKNEVDSQIQSRVKNYIKFSIEHEVLENKEETTKILNDLPVGLRLELEEDIQQKTIQKIKLITDYFSIQTQNQVKNNLIPVKFTPKDIIYHREDMKDKNLYFISEGEVQILEEQSQKIIKRLKVGDVFGEYQFFTGQNTKESTISVGFTQLYRIDRDKFISIIKQTQKDYEKFHKIKDSILYTKNYTSILAKCYLCNKFSHKDIECPYLTYQPSKYLKILKFNKFDLNEREKFKRNEKKKIKSQLDQQQIEASIKDFQEFLSVSFLEEYNTQVQTYQVSETSGQVETIQVEELREKSQNSIYRNIQQNGLIQQSGMGRRGSNTPILDNNEKRKSLVLAKKKLSFTEEEKRRTQIYRETLIFKQLDQFQVKQQFYVLEGFDKMQNYVDYLPHNNANQVIRNANKEKPKSKSIKPQVFKFSNSFRVMKNN</sequence>
<evidence type="ECO:0000256" key="1">
    <source>
        <dbReference type="SAM" id="Phobius"/>
    </source>
</evidence>
<dbReference type="InterPro" id="IPR051413">
    <property type="entry name" value="K/Na_HCN_channel"/>
</dbReference>
<dbReference type="Proteomes" id="UP000683925">
    <property type="component" value="Unassembled WGS sequence"/>
</dbReference>
<accession>A0A8S1T8V7</accession>
<feature type="transmembrane region" description="Helical" evidence="1">
    <location>
        <begin position="223"/>
        <end position="242"/>
    </location>
</feature>
<evidence type="ECO:0000313" key="4">
    <source>
        <dbReference type="Proteomes" id="UP000683925"/>
    </source>
</evidence>
<comment type="caution">
    <text evidence="3">The sequence shown here is derived from an EMBL/GenBank/DDBJ whole genome shotgun (WGS) entry which is preliminary data.</text>
</comment>
<dbReference type="PANTHER" id="PTHR45689:SF5">
    <property type="entry name" value="I[[H]] CHANNEL, ISOFORM E"/>
    <property type="match status" value="1"/>
</dbReference>
<dbReference type="Pfam" id="PF00027">
    <property type="entry name" value="cNMP_binding"/>
    <property type="match status" value="1"/>
</dbReference>
<organism evidence="3 4">
    <name type="scientific">Paramecium octaurelia</name>
    <dbReference type="NCBI Taxonomy" id="43137"/>
    <lineage>
        <taxon>Eukaryota</taxon>
        <taxon>Sar</taxon>
        <taxon>Alveolata</taxon>
        <taxon>Ciliophora</taxon>
        <taxon>Intramacronucleata</taxon>
        <taxon>Oligohymenophorea</taxon>
        <taxon>Peniculida</taxon>
        <taxon>Parameciidae</taxon>
        <taxon>Paramecium</taxon>
    </lineage>
</organism>
<feature type="domain" description="Cyclic nucleotide-binding" evidence="2">
    <location>
        <begin position="506"/>
        <end position="607"/>
    </location>
</feature>
<reference evidence="3" key="1">
    <citation type="submission" date="2021-01" db="EMBL/GenBank/DDBJ databases">
        <authorList>
            <consortium name="Genoscope - CEA"/>
            <person name="William W."/>
        </authorList>
    </citation>
    <scope>NUCLEOTIDE SEQUENCE</scope>
</reference>
<dbReference type="GO" id="GO:0098855">
    <property type="term" value="C:HCN channel complex"/>
    <property type="evidence" value="ECO:0007669"/>
    <property type="project" value="TreeGrafter"/>
</dbReference>
<protein>
    <recommendedName>
        <fullName evidence="2">Cyclic nucleotide-binding domain-containing protein</fullName>
    </recommendedName>
</protein>
<dbReference type="AlphaFoldDB" id="A0A8S1T8V7"/>
<evidence type="ECO:0000259" key="2">
    <source>
        <dbReference type="PROSITE" id="PS50042"/>
    </source>
</evidence>
<dbReference type="OrthoDB" id="426293at2759"/>
<gene>
    <name evidence="3" type="ORF">POCTA_138.1.T0200339</name>
</gene>
<dbReference type="InterPro" id="IPR000595">
    <property type="entry name" value="cNMP-bd_dom"/>
</dbReference>
<dbReference type="OMA" id="IWILYSK"/>
<evidence type="ECO:0000313" key="3">
    <source>
        <dbReference type="EMBL" id="CAD8148067.1"/>
    </source>
</evidence>
<feature type="transmembrane region" description="Helical" evidence="1">
    <location>
        <begin position="398"/>
        <end position="416"/>
    </location>
</feature>
<feature type="transmembrane region" description="Helical" evidence="1">
    <location>
        <begin position="188"/>
        <end position="211"/>
    </location>
</feature>
<dbReference type="GO" id="GO:0005249">
    <property type="term" value="F:voltage-gated potassium channel activity"/>
    <property type="evidence" value="ECO:0007669"/>
    <property type="project" value="TreeGrafter"/>
</dbReference>
<dbReference type="InterPro" id="IPR013099">
    <property type="entry name" value="K_chnl_dom"/>
</dbReference>
<feature type="transmembrane region" description="Helical" evidence="1">
    <location>
        <begin position="323"/>
        <end position="346"/>
    </location>
</feature>
<dbReference type="CDD" id="cd00038">
    <property type="entry name" value="CAP_ED"/>
    <property type="match status" value="1"/>
</dbReference>
<feature type="transmembrane region" description="Helical" evidence="1">
    <location>
        <begin position="263"/>
        <end position="278"/>
    </location>
</feature>
<keyword evidence="1" id="KW-0472">Membrane</keyword>
<dbReference type="GO" id="GO:0003254">
    <property type="term" value="P:regulation of membrane depolarization"/>
    <property type="evidence" value="ECO:0007669"/>
    <property type="project" value="TreeGrafter"/>
</dbReference>
<dbReference type="GO" id="GO:0035725">
    <property type="term" value="P:sodium ion transmembrane transport"/>
    <property type="evidence" value="ECO:0007669"/>
    <property type="project" value="TreeGrafter"/>
</dbReference>
<keyword evidence="1" id="KW-0812">Transmembrane</keyword>
<name>A0A8S1T8V7_PAROT</name>